<dbReference type="Pfam" id="PF13424">
    <property type="entry name" value="TPR_12"/>
    <property type="match status" value="1"/>
</dbReference>
<dbReference type="InterPro" id="IPR011990">
    <property type="entry name" value="TPR-like_helical_dom_sf"/>
</dbReference>
<evidence type="ECO:0000313" key="1">
    <source>
        <dbReference type="EMBL" id="KIK58462.1"/>
    </source>
</evidence>
<keyword evidence="2" id="KW-1185">Reference proteome</keyword>
<protein>
    <recommendedName>
        <fullName evidence="3">Kinesin light chain</fullName>
    </recommendedName>
</protein>
<dbReference type="Gene3D" id="1.25.40.10">
    <property type="entry name" value="Tetratricopeptide repeat domain"/>
    <property type="match status" value="1"/>
</dbReference>
<name>A0A0D0CJE1_9AGAR</name>
<evidence type="ECO:0000313" key="2">
    <source>
        <dbReference type="Proteomes" id="UP000053593"/>
    </source>
</evidence>
<dbReference type="SUPFAM" id="SSF48452">
    <property type="entry name" value="TPR-like"/>
    <property type="match status" value="1"/>
</dbReference>
<organism evidence="1 2">
    <name type="scientific">Collybiopsis luxurians FD-317 M1</name>
    <dbReference type="NCBI Taxonomy" id="944289"/>
    <lineage>
        <taxon>Eukaryota</taxon>
        <taxon>Fungi</taxon>
        <taxon>Dikarya</taxon>
        <taxon>Basidiomycota</taxon>
        <taxon>Agaricomycotina</taxon>
        <taxon>Agaricomycetes</taxon>
        <taxon>Agaricomycetidae</taxon>
        <taxon>Agaricales</taxon>
        <taxon>Marasmiineae</taxon>
        <taxon>Omphalotaceae</taxon>
        <taxon>Collybiopsis</taxon>
        <taxon>Collybiopsis luxurians</taxon>
    </lineage>
</organism>
<proteinExistence type="predicted"/>
<evidence type="ECO:0008006" key="3">
    <source>
        <dbReference type="Google" id="ProtNLM"/>
    </source>
</evidence>
<accession>A0A0D0CJE1</accession>
<sequence length="66" mass="7423">MTYHARGKLEEAEKLGEEVVLLCKQVIGEHHPHTIASMSNLASIYHTRGKLQEANQLKKQVLLLST</sequence>
<dbReference type="HOGENOM" id="CLU_000288_125_11_1"/>
<dbReference type="OrthoDB" id="539810at2759"/>
<gene>
    <name evidence="1" type="ORF">GYMLUDRAFT_696694</name>
</gene>
<dbReference type="Proteomes" id="UP000053593">
    <property type="component" value="Unassembled WGS sequence"/>
</dbReference>
<dbReference type="AlphaFoldDB" id="A0A0D0CJE1"/>
<dbReference type="EMBL" id="KN834785">
    <property type="protein sequence ID" value="KIK58462.1"/>
    <property type="molecule type" value="Genomic_DNA"/>
</dbReference>
<reference evidence="1 2" key="1">
    <citation type="submission" date="2014-04" db="EMBL/GenBank/DDBJ databases">
        <title>Evolutionary Origins and Diversification of the Mycorrhizal Mutualists.</title>
        <authorList>
            <consortium name="DOE Joint Genome Institute"/>
            <consortium name="Mycorrhizal Genomics Consortium"/>
            <person name="Kohler A."/>
            <person name="Kuo A."/>
            <person name="Nagy L.G."/>
            <person name="Floudas D."/>
            <person name="Copeland A."/>
            <person name="Barry K.W."/>
            <person name="Cichocki N."/>
            <person name="Veneault-Fourrey C."/>
            <person name="LaButti K."/>
            <person name="Lindquist E.A."/>
            <person name="Lipzen A."/>
            <person name="Lundell T."/>
            <person name="Morin E."/>
            <person name="Murat C."/>
            <person name="Riley R."/>
            <person name="Ohm R."/>
            <person name="Sun H."/>
            <person name="Tunlid A."/>
            <person name="Henrissat B."/>
            <person name="Grigoriev I.V."/>
            <person name="Hibbett D.S."/>
            <person name="Martin F."/>
        </authorList>
    </citation>
    <scope>NUCLEOTIDE SEQUENCE [LARGE SCALE GENOMIC DNA]</scope>
    <source>
        <strain evidence="1 2">FD-317 M1</strain>
    </source>
</reference>